<sequence>MLTNEIHYRELLTAVKEHIRTSQFKAAISVNSAVIRLYWNIGEMIAQNQALFEGRNKYIEQLAADIKSEFPDLQGFSKRDLFDIIRFYLFYSSDSVQQLAALNPDGYQDLSSPQQLIARVPWGHHFIGQLDV</sequence>
<evidence type="ECO:0000313" key="2">
    <source>
        <dbReference type="EMBL" id="AXY73449.1"/>
    </source>
</evidence>
<dbReference type="EMBL" id="CP032157">
    <property type="protein sequence ID" value="AXY73449.1"/>
    <property type="molecule type" value="Genomic_DNA"/>
</dbReference>
<proteinExistence type="predicted"/>
<dbReference type="AlphaFoldDB" id="A0A3B7MJM7"/>
<evidence type="ECO:0000313" key="3">
    <source>
        <dbReference type="Proteomes" id="UP000263900"/>
    </source>
</evidence>
<dbReference type="OrthoDB" id="9801263at2"/>
<dbReference type="PANTHER" id="PTHR30547">
    <property type="entry name" value="UNCHARACTERIZED PROTEIN YHCG-RELATED"/>
    <property type="match status" value="1"/>
</dbReference>
<dbReference type="KEGG" id="pseg:D3H65_05430"/>
<dbReference type="InterPro" id="IPR053148">
    <property type="entry name" value="PD-DEXK-like_domain"/>
</dbReference>
<dbReference type="Pfam" id="PF17761">
    <property type="entry name" value="DUF1016_N"/>
    <property type="match status" value="1"/>
</dbReference>
<dbReference type="PANTHER" id="PTHR30547:SF0">
    <property type="entry name" value="BLR8175 PROTEIN"/>
    <property type="match status" value="1"/>
</dbReference>
<accession>A0A3B7MJM7</accession>
<protein>
    <submittedName>
        <fullName evidence="2">DUF1016 family protein</fullName>
    </submittedName>
</protein>
<name>A0A3B7MJM7_9BACT</name>
<dbReference type="InterPro" id="IPR041527">
    <property type="entry name" value="YhcG_N"/>
</dbReference>
<dbReference type="Proteomes" id="UP000263900">
    <property type="component" value="Chromosome"/>
</dbReference>
<reference evidence="2 3" key="1">
    <citation type="submission" date="2018-09" db="EMBL/GenBank/DDBJ databases">
        <title>Genome sequencing of strain 6GH32-13.</title>
        <authorList>
            <person name="Weon H.-Y."/>
            <person name="Heo J."/>
            <person name="Kwon S.-W."/>
        </authorList>
    </citation>
    <scope>NUCLEOTIDE SEQUENCE [LARGE SCALE GENOMIC DNA]</scope>
    <source>
        <strain evidence="2 3">5GH32-13</strain>
    </source>
</reference>
<keyword evidence="3" id="KW-1185">Reference proteome</keyword>
<evidence type="ECO:0000259" key="1">
    <source>
        <dbReference type="Pfam" id="PF17761"/>
    </source>
</evidence>
<organism evidence="2 3">
    <name type="scientific">Paraflavitalea soli</name>
    <dbReference type="NCBI Taxonomy" id="2315862"/>
    <lineage>
        <taxon>Bacteria</taxon>
        <taxon>Pseudomonadati</taxon>
        <taxon>Bacteroidota</taxon>
        <taxon>Chitinophagia</taxon>
        <taxon>Chitinophagales</taxon>
        <taxon>Chitinophagaceae</taxon>
        <taxon>Paraflavitalea</taxon>
    </lineage>
</organism>
<feature type="domain" description="YhcG N-terminal" evidence="1">
    <location>
        <begin position="15"/>
        <end position="125"/>
    </location>
</feature>
<gene>
    <name evidence="2" type="ORF">D3H65_05430</name>
</gene>